<dbReference type="EMBL" id="MCGT01000013">
    <property type="protein sequence ID" value="ORX54489.1"/>
    <property type="molecule type" value="Genomic_DNA"/>
</dbReference>
<keyword evidence="2" id="KW-0812">Transmembrane</keyword>
<keyword evidence="2" id="KW-0472">Membrane</keyword>
<dbReference type="AlphaFoldDB" id="A0A1X2GIF7"/>
<evidence type="ECO:0000256" key="1">
    <source>
        <dbReference type="SAM" id="MobiDB-lite"/>
    </source>
</evidence>
<dbReference type="Proteomes" id="UP000242146">
    <property type="component" value="Unassembled WGS sequence"/>
</dbReference>
<sequence length="287" mass="30714">MYRQPNLVFARPPPGMYPVVSRSTPSLSSPPPSGNIVTSHSSATISGRVLPSGSGSKIIATPPSMSAPSMVSMATARVLPTPSTQTLSSSLPILATTSIVVADTPQINDLHKNPNVNMTPVIVGSVIGGVTLLCLCVLSGWCCWVRQKRRRRRLAQDRLHSSMVGSNRSWSTLGSSTSSAWDQKPPMYMSSDSIVKQPPPAYPHPLSDSSNISPTNTLVDTSVLASTHLPKEHDSLASYSYSSDLFSQPRRSIQPYQAQLNLSASSPFLADDLEPPGPYETGILFTP</sequence>
<organism evidence="3 4">
    <name type="scientific">Hesseltinella vesiculosa</name>
    <dbReference type="NCBI Taxonomy" id="101127"/>
    <lineage>
        <taxon>Eukaryota</taxon>
        <taxon>Fungi</taxon>
        <taxon>Fungi incertae sedis</taxon>
        <taxon>Mucoromycota</taxon>
        <taxon>Mucoromycotina</taxon>
        <taxon>Mucoromycetes</taxon>
        <taxon>Mucorales</taxon>
        <taxon>Cunninghamellaceae</taxon>
        <taxon>Hesseltinella</taxon>
    </lineage>
</organism>
<feature type="transmembrane region" description="Helical" evidence="2">
    <location>
        <begin position="121"/>
        <end position="144"/>
    </location>
</feature>
<feature type="region of interest" description="Disordered" evidence="1">
    <location>
        <begin position="190"/>
        <end position="213"/>
    </location>
</feature>
<accession>A0A1X2GIF7</accession>
<feature type="region of interest" description="Disordered" evidence="1">
    <location>
        <begin position="21"/>
        <end position="40"/>
    </location>
</feature>
<evidence type="ECO:0000256" key="2">
    <source>
        <dbReference type="SAM" id="Phobius"/>
    </source>
</evidence>
<name>A0A1X2GIF7_9FUNG</name>
<dbReference type="OrthoDB" id="2285912at2759"/>
<keyword evidence="2" id="KW-1133">Transmembrane helix</keyword>
<feature type="region of interest" description="Disordered" evidence="1">
    <location>
        <begin position="267"/>
        <end position="287"/>
    </location>
</feature>
<keyword evidence="4" id="KW-1185">Reference proteome</keyword>
<proteinExistence type="predicted"/>
<evidence type="ECO:0000313" key="4">
    <source>
        <dbReference type="Proteomes" id="UP000242146"/>
    </source>
</evidence>
<protein>
    <submittedName>
        <fullName evidence="3">Uncharacterized protein</fullName>
    </submittedName>
</protein>
<comment type="caution">
    <text evidence="3">The sequence shown here is derived from an EMBL/GenBank/DDBJ whole genome shotgun (WGS) entry which is preliminary data.</text>
</comment>
<reference evidence="3 4" key="1">
    <citation type="submission" date="2016-07" db="EMBL/GenBank/DDBJ databases">
        <title>Pervasive Adenine N6-methylation of Active Genes in Fungi.</title>
        <authorList>
            <consortium name="DOE Joint Genome Institute"/>
            <person name="Mondo S.J."/>
            <person name="Dannebaum R.O."/>
            <person name="Kuo R.C."/>
            <person name="Labutti K."/>
            <person name="Haridas S."/>
            <person name="Kuo A."/>
            <person name="Salamov A."/>
            <person name="Ahrendt S.R."/>
            <person name="Lipzen A."/>
            <person name="Sullivan W."/>
            <person name="Andreopoulos W.B."/>
            <person name="Clum A."/>
            <person name="Lindquist E."/>
            <person name="Daum C."/>
            <person name="Ramamoorthy G.K."/>
            <person name="Gryganskyi A."/>
            <person name="Culley D."/>
            <person name="Magnuson J.K."/>
            <person name="James T.Y."/>
            <person name="O'Malley M.A."/>
            <person name="Stajich J.E."/>
            <person name="Spatafora J.W."/>
            <person name="Visel A."/>
            <person name="Grigoriev I.V."/>
        </authorList>
    </citation>
    <scope>NUCLEOTIDE SEQUENCE [LARGE SCALE GENOMIC DNA]</scope>
    <source>
        <strain evidence="3 4">NRRL 3301</strain>
    </source>
</reference>
<gene>
    <name evidence="3" type="ORF">DM01DRAFT_359563</name>
</gene>
<evidence type="ECO:0000313" key="3">
    <source>
        <dbReference type="EMBL" id="ORX54489.1"/>
    </source>
</evidence>